<dbReference type="RefSeq" id="WP_244074031.1">
    <property type="nucleotide sequence ID" value="NZ_BQNL01000001.1"/>
</dbReference>
<comment type="caution">
    <text evidence="1">The sequence shown here is derived from an EMBL/GenBank/DDBJ whole genome shotgun (WGS) entry which is preliminary data.</text>
</comment>
<dbReference type="Proteomes" id="UP001055048">
    <property type="component" value="Unassembled WGS sequence"/>
</dbReference>
<protein>
    <submittedName>
        <fullName evidence="1">Uncharacterized protein</fullName>
    </submittedName>
</protein>
<reference evidence="1" key="1">
    <citation type="submission" date="2022-01" db="EMBL/GenBank/DDBJ databases">
        <title>Novel bile acid biosynthetic pathways are enriched in the microbiome of centenarians.</title>
        <authorList>
            <person name="Sato Y."/>
            <person name="Atarashi K."/>
            <person name="Plichta R.D."/>
            <person name="Arai Y."/>
            <person name="Sasajima S."/>
            <person name="Kearney M.S."/>
            <person name="Suda W."/>
            <person name="Takeshita K."/>
            <person name="Sasaki T."/>
            <person name="Okamoto S."/>
            <person name="Skelly N.A."/>
            <person name="Okamura Y."/>
            <person name="Vlamakis H."/>
            <person name="Li Y."/>
            <person name="Tanoue T."/>
            <person name="Takei H."/>
            <person name="Nittono H."/>
            <person name="Narushima S."/>
            <person name="Irie J."/>
            <person name="Itoh H."/>
            <person name="Moriya K."/>
            <person name="Sugiura Y."/>
            <person name="Suematsu M."/>
            <person name="Moritoki N."/>
            <person name="Shibata S."/>
            <person name="Littman R.D."/>
            <person name="Fischbach A.M."/>
            <person name="Uwamino Y."/>
            <person name="Inoue T."/>
            <person name="Honda A."/>
            <person name="Hattori M."/>
            <person name="Murai T."/>
            <person name="Xavier J.R."/>
            <person name="Hirose N."/>
            <person name="Honda K."/>
        </authorList>
    </citation>
    <scope>NUCLEOTIDE SEQUENCE</scope>
    <source>
        <strain evidence="1">CE91-St12</strain>
    </source>
</reference>
<evidence type="ECO:0000313" key="2">
    <source>
        <dbReference type="Proteomes" id="UP001055048"/>
    </source>
</evidence>
<evidence type="ECO:0000313" key="1">
    <source>
        <dbReference type="EMBL" id="GKH12215.1"/>
    </source>
</evidence>
<proteinExistence type="predicted"/>
<dbReference type="EMBL" id="BQNL01000001">
    <property type="protein sequence ID" value="GKH12215.1"/>
    <property type="molecule type" value="Genomic_DNA"/>
</dbReference>
<organism evidence="1 2">
    <name type="scientific">Bacteroides uniformis</name>
    <dbReference type="NCBI Taxonomy" id="820"/>
    <lineage>
        <taxon>Bacteria</taxon>
        <taxon>Pseudomonadati</taxon>
        <taxon>Bacteroidota</taxon>
        <taxon>Bacteroidia</taxon>
        <taxon>Bacteroidales</taxon>
        <taxon>Bacteroidaceae</taxon>
        <taxon>Bacteroides</taxon>
    </lineage>
</organism>
<sequence length="215" mass="25308">MKQFIFLLLSVCYTSIGQAQNEEKTPYLFKTFQDAIVYFKDGSQYHEKMNYNLLVEKFFFLDRTDKTIKLLGNPKDIQSIKFGERIFYIEKGKGIEVLAINPVLYVQYKGNIRKEPTKGAYGQPSETSSIKSYGGTYGSRGERYDFDPEKLVLGRQYNIYQLERKGKKKAFKNFKQFIKLYPNHEKEINRFIDVNHIDFNDVEQIKALYIYAESL</sequence>
<accession>A0AA37NPG7</accession>
<gene>
    <name evidence="1" type="ORF">CE91St12_04250</name>
</gene>
<name>A0AA37NPG7_BACUN</name>
<dbReference type="AlphaFoldDB" id="A0AA37NPG7"/>